<dbReference type="InterPro" id="IPR036188">
    <property type="entry name" value="FAD/NAD-bd_sf"/>
</dbReference>
<feature type="domain" description="Glucose-methanol-choline oxidoreductase N-terminal" evidence="6">
    <location>
        <begin position="288"/>
        <end position="368"/>
    </location>
</feature>
<dbReference type="PANTHER" id="PTHR42784">
    <property type="entry name" value="PYRANOSE 2-OXIDASE"/>
    <property type="match status" value="1"/>
</dbReference>
<dbReference type="Pfam" id="PF01494">
    <property type="entry name" value="FAD_binding_3"/>
    <property type="match status" value="1"/>
</dbReference>
<dbReference type="Gene3D" id="3.50.50.60">
    <property type="entry name" value="FAD/NAD(P)-binding domain"/>
    <property type="match status" value="2"/>
</dbReference>
<dbReference type="InterPro" id="IPR002938">
    <property type="entry name" value="FAD-bd"/>
</dbReference>
<evidence type="ECO:0000256" key="2">
    <source>
        <dbReference type="ARBA" id="ARBA00010790"/>
    </source>
</evidence>
<reference evidence="9 10" key="1">
    <citation type="journal article" date="2019" name="Int. J. Syst. Evol. Microbiol.">
        <title>The Global Catalogue of Microorganisms (GCM) 10K type strain sequencing project: providing services to taxonomists for standard genome sequencing and annotation.</title>
        <authorList>
            <consortium name="The Broad Institute Genomics Platform"/>
            <consortium name="The Broad Institute Genome Sequencing Center for Infectious Disease"/>
            <person name="Wu L."/>
            <person name="Ma J."/>
        </authorList>
    </citation>
    <scope>NUCLEOTIDE SEQUENCE [LARGE SCALE GENOMIC DNA]</scope>
    <source>
        <strain evidence="9 10">JCM 14560</strain>
    </source>
</reference>
<proteinExistence type="inferred from homology"/>
<accession>A0ABN2ZWF9</accession>
<feature type="domain" description="FAD-binding" evidence="7">
    <location>
        <begin position="12"/>
        <end position="49"/>
    </location>
</feature>
<dbReference type="Proteomes" id="UP001422759">
    <property type="component" value="Unassembled WGS sequence"/>
</dbReference>
<name>A0ABN2ZWF9_9ACTN</name>
<feature type="domain" description="Glucose-methanol-choline oxidoreductase C-terminal" evidence="8">
    <location>
        <begin position="472"/>
        <end position="602"/>
    </location>
</feature>
<keyword evidence="5" id="KW-0560">Oxidoreductase</keyword>
<evidence type="ECO:0000259" key="6">
    <source>
        <dbReference type="Pfam" id="PF00732"/>
    </source>
</evidence>
<comment type="caution">
    <text evidence="9">The sequence shown here is derived from an EMBL/GenBank/DDBJ whole genome shotgun (WGS) entry which is preliminary data.</text>
</comment>
<dbReference type="PANTHER" id="PTHR42784:SF1">
    <property type="entry name" value="PYRANOSE 2-OXIDASE"/>
    <property type="match status" value="1"/>
</dbReference>
<comment type="cofactor">
    <cofactor evidence="1">
        <name>FAD</name>
        <dbReference type="ChEBI" id="CHEBI:57692"/>
    </cofactor>
</comment>
<evidence type="ECO:0000256" key="4">
    <source>
        <dbReference type="ARBA" id="ARBA00022827"/>
    </source>
</evidence>
<keyword evidence="10" id="KW-1185">Reference proteome</keyword>
<evidence type="ECO:0000256" key="3">
    <source>
        <dbReference type="ARBA" id="ARBA00022630"/>
    </source>
</evidence>
<evidence type="ECO:0000259" key="8">
    <source>
        <dbReference type="Pfam" id="PF05199"/>
    </source>
</evidence>
<dbReference type="InterPro" id="IPR007867">
    <property type="entry name" value="GMC_OxRtase_C"/>
</dbReference>
<sequence>MSPAREVDGHRYDVIVVGAGPAGTLVAKRLGDQGWRVLVLEAGTRTLDTWPGHLDAMNTFYSSLIKVPNSPYRANTAAPSPNVLDTVPGKDGGYRAVGYLVQNGALPYGTDYVRADGGTFLHWLGLTPRMLPEDFKVRTDYGYGRDWPLGYDDLQPYYCEAEREIGVAGDAAEQAEAIGLPFPEGYVFPMHEIPSSYVDRVMARELNGKSVTDPVAGRQVPLRVVNTPHGRNSTPNPDYDHGRGYRPVGAAGLPNYGERCVGNASCTPICPVQAKYNPLKTQARWSPKVTLVDRAVVSRVLVGENGRVTGVEYQAYDDPAAPVATTHTVEARIVVLAAHAIENARLLLASEAANSSDQVGRNLMDHPVMLTWGLMPGQVGPFRGPGSTSAFENFRKGDSRKKHAPWRLVIANWGWTWTAGSPGSDVAAKLGIPASATDPRGDAVYGQRLREELGHDIGRQIAFQFELEQDAESRNQVTLDPKYRDGLGNCRPVLTYDLSDHVKEGMRAATDVSHQIFGLLGADERTAYSPDTPSYFRYRDEPFTFFGAGHGAGTHVMGDNARTSVVDQWQRSWDHANLYLVGCGSMPSMGTANPSLTMAALALRSVDQIHRDLMDLHRPLVVRPVPLGGDTHPTEVRP</sequence>
<evidence type="ECO:0000313" key="10">
    <source>
        <dbReference type="Proteomes" id="UP001422759"/>
    </source>
</evidence>
<dbReference type="PRINTS" id="PR00420">
    <property type="entry name" value="RNGMNOXGNASE"/>
</dbReference>
<dbReference type="SUPFAM" id="SSF51905">
    <property type="entry name" value="FAD/NAD(P)-binding domain"/>
    <property type="match status" value="1"/>
</dbReference>
<keyword evidence="3" id="KW-0285">Flavoprotein</keyword>
<evidence type="ECO:0000313" key="9">
    <source>
        <dbReference type="EMBL" id="GAA2148954.1"/>
    </source>
</evidence>
<comment type="similarity">
    <text evidence="2">Belongs to the GMC oxidoreductase family.</text>
</comment>
<gene>
    <name evidence="9" type="ORF">GCM10009760_41620</name>
</gene>
<protein>
    <submittedName>
        <fullName evidence="9">GMC family oxidoreductase</fullName>
    </submittedName>
</protein>
<evidence type="ECO:0000259" key="7">
    <source>
        <dbReference type="Pfam" id="PF01494"/>
    </source>
</evidence>
<keyword evidence="4" id="KW-0274">FAD</keyword>
<dbReference type="RefSeq" id="WP_344467254.1">
    <property type="nucleotide sequence ID" value="NZ_BAAANT010000025.1"/>
</dbReference>
<dbReference type="Pfam" id="PF00732">
    <property type="entry name" value="GMC_oxred_N"/>
    <property type="match status" value="1"/>
</dbReference>
<evidence type="ECO:0000256" key="1">
    <source>
        <dbReference type="ARBA" id="ARBA00001974"/>
    </source>
</evidence>
<evidence type="ECO:0000256" key="5">
    <source>
        <dbReference type="ARBA" id="ARBA00023002"/>
    </source>
</evidence>
<dbReference type="InterPro" id="IPR051473">
    <property type="entry name" value="P2Ox-like"/>
</dbReference>
<dbReference type="InterPro" id="IPR000172">
    <property type="entry name" value="GMC_OxRdtase_N"/>
</dbReference>
<dbReference type="EMBL" id="BAAANT010000025">
    <property type="protein sequence ID" value="GAA2148954.1"/>
    <property type="molecule type" value="Genomic_DNA"/>
</dbReference>
<organism evidence="9 10">
    <name type="scientific">Kitasatospora kazusensis</name>
    <dbReference type="NCBI Taxonomy" id="407974"/>
    <lineage>
        <taxon>Bacteria</taxon>
        <taxon>Bacillati</taxon>
        <taxon>Actinomycetota</taxon>
        <taxon>Actinomycetes</taxon>
        <taxon>Kitasatosporales</taxon>
        <taxon>Streptomycetaceae</taxon>
        <taxon>Kitasatospora</taxon>
    </lineage>
</organism>
<dbReference type="Pfam" id="PF05199">
    <property type="entry name" value="GMC_oxred_C"/>
    <property type="match status" value="1"/>
</dbReference>